<dbReference type="AlphaFoldDB" id="A0A380WPY6"/>
<dbReference type="Proteomes" id="UP000254701">
    <property type="component" value="Unassembled WGS sequence"/>
</dbReference>
<dbReference type="Gene3D" id="1.10.3720.10">
    <property type="entry name" value="MetI-like"/>
    <property type="match status" value="1"/>
</dbReference>
<sequence length="315" mass="33730">MTRQLLWRLLTSIPVLLGVLLVGFLMLQVIPTDPATIIAGPSGTAAEIEDIRRQLGLDAPIMMQFWFYLLRVMQGDLGRSIINNAPVAGELMTALGPTIELMVASLIWAVPLGILLGTLAAMRRGQVFDRAVTALSVAGVSVPAFWVGLLLLQFAAFRWQLFPLQGRGGPLWTLSGLHHVALPALTLGLIFIGPVARMTRTAVVEVLGADFIRTARAKGASEFRVVTRHALRTALIPVVTLIGLQIGSLLGGAVIAETIFGWPGIGRLAVGSIVSSDFPMAQGCILVLACGFIVVNFVVDALYGLLDPRIRSKVR</sequence>
<protein>
    <submittedName>
        <fullName evidence="9">Glutathione transport system permease protein gsiC</fullName>
    </submittedName>
</protein>
<dbReference type="EMBL" id="UFSM01000001">
    <property type="protein sequence ID" value="SUU90386.1"/>
    <property type="molecule type" value="Genomic_DNA"/>
</dbReference>
<evidence type="ECO:0000259" key="8">
    <source>
        <dbReference type="PROSITE" id="PS50928"/>
    </source>
</evidence>
<dbReference type="PROSITE" id="PS50928">
    <property type="entry name" value="ABC_TM1"/>
    <property type="match status" value="1"/>
</dbReference>
<evidence type="ECO:0000313" key="9">
    <source>
        <dbReference type="EMBL" id="SUU90386.1"/>
    </source>
</evidence>
<accession>A0A380WPY6</accession>
<organism evidence="9 10">
    <name type="scientific">Aminobacter aminovorans</name>
    <name type="common">Chelatobacter heintzii</name>
    <dbReference type="NCBI Taxonomy" id="83263"/>
    <lineage>
        <taxon>Bacteria</taxon>
        <taxon>Pseudomonadati</taxon>
        <taxon>Pseudomonadota</taxon>
        <taxon>Alphaproteobacteria</taxon>
        <taxon>Hyphomicrobiales</taxon>
        <taxon>Phyllobacteriaceae</taxon>
        <taxon>Aminobacter</taxon>
    </lineage>
</organism>
<feature type="domain" description="ABC transmembrane type-1" evidence="8">
    <location>
        <begin position="95"/>
        <end position="303"/>
    </location>
</feature>
<reference evidence="9 10" key="1">
    <citation type="submission" date="2018-06" db="EMBL/GenBank/DDBJ databases">
        <authorList>
            <consortium name="Pathogen Informatics"/>
            <person name="Doyle S."/>
        </authorList>
    </citation>
    <scope>NUCLEOTIDE SEQUENCE [LARGE SCALE GENOMIC DNA]</scope>
    <source>
        <strain evidence="9 10">NCTC10684</strain>
    </source>
</reference>
<evidence type="ECO:0000256" key="6">
    <source>
        <dbReference type="ARBA" id="ARBA00023136"/>
    </source>
</evidence>
<keyword evidence="5 7" id="KW-1133">Transmembrane helix</keyword>
<feature type="transmembrane region" description="Helical" evidence="7">
    <location>
        <begin position="280"/>
        <end position="306"/>
    </location>
</feature>
<dbReference type="InterPro" id="IPR035906">
    <property type="entry name" value="MetI-like_sf"/>
</dbReference>
<dbReference type="PANTHER" id="PTHR43163:SF6">
    <property type="entry name" value="DIPEPTIDE TRANSPORT SYSTEM PERMEASE PROTEIN DPPB-RELATED"/>
    <property type="match status" value="1"/>
</dbReference>
<dbReference type="InterPro" id="IPR045621">
    <property type="entry name" value="BPD_transp_1_N"/>
</dbReference>
<dbReference type="InterPro" id="IPR000515">
    <property type="entry name" value="MetI-like"/>
</dbReference>
<gene>
    <name evidence="9" type="primary">gsiC_6</name>
    <name evidence="9" type="ORF">NCTC10684_03642</name>
</gene>
<evidence type="ECO:0000256" key="5">
    <source>
        <dbReference type="ARBA" id="ARBA00022989"/>
    </source>
</evidence>
<evidence type="ECO:0000256" key="3">
    <source>
        <dbReference type="ARBA" id="ARBA00022475"/>
    </source>
</evidence>
<keyword evidence="2 7" id="KW-0813">Transport</keyword>
<evidence type="ECO:0000256" key="1">
    <source>
        <dbReference type="ARBA" id="ARBA00004651"/>
    </source>
</evidence>
<feature type="transmembrane region" description="Helical" evidence="7">
    <location>
        <begin position="101"/>
        <end position="122"/>
    </location>
</feature>
<dbReference type="CDD" id="cd06261">
    <property type="entry name" value="TM_PBP2"/>
    <property type="match status" value="1"/>
</dbReference>
<feature type="transmembrane region" description="Helical" evidence="7">
    <location>
        <begin position="7"/>
        <end position="30"/>
    </location>
</feature>
<dbReference type="RefSeq" id="WP_165915944.1">
    <property type="nucleotide sequence ID" value="NZ_BAAAVY010000002.1"/>
</dbReference>
<keyword evidence="6 7" id="KW-0472">Membrane</keyword>
<proteinExistence type="inferred from homology"/>
<comment type="similarity">
    <text evidence="7">Belongs to the binding-protein-dependent transport system permease family.</text>
</comment>
<dbReference type="Pfam" id="PF00528">
    <property type="entry name" value="BPD_transp_1"/>
    <property type="match status" value="1"/>
</dbReference>
<keyword evidence="3" id="KW-1003">Cell membrane</keyword>
<dbReference type="Pfam" id="PF19300">
    <property type="entry name" value="BPD_transp_1_N"/>
    <property type="match status" value="1"/>
</dbReference>
<evidence type="ECO:0000313" key="10">
    <source>
        <dbReference type="Proteomes" id="UP000254701"/>
    </source>
</evidence>
<dbReference type="GO" id="GO:0005886">
    <property type="term" value="C:plasma membrane"/>
    <property type="evidence" value="ECO:0007669"/>
    <property type="project" value="UniProtKB-SubCell"/>
</dbReference>
<evidence type="ECO:0000256" key="2">
    <source>
        <dbReference type="ARBA" id="ARBA00022448"/>
    </source>
</evidence>
<keyword evidence="4 7" id="KW-0812">Transmembrane</keyword>
<feature type="transmembrane region" description="Helical" evidence="7">
    <location>
        <begin position="176"/>
        <end position="196"/>
    </location>
</feature>
<feature type="transmembrane region" description="Helical" evidence="7">
    <location>
        <begin position="134"/>
        <end position="156"/>
    </location>
</feature>
<dbReference type="GO" id="GO:0055085">
    <property type="term" value="P:transmembrane transport"/>
    <property type="evidence" value="ECO:0007669"/>
    <property type="project" value="InterPro"/>
</dbReference>
<dbReference type="PANTHER" id="PTHR43163">
    <property type="entry name" value="DIPEPTIDE TRANSPORT SYSTEM PERMEASE PROTEIN DPPB-RELATED"/>
    <property type="match status" value="1"/>
</dbReference>
<name>A0A380WPY6_AMIAI</name>
<evidence type="ECO:0000256" key="4">
    <source>
        <dbReference type="ARBA" id="ARBA00022692"/>
    </source>
</evidence>
<evidence type="ECO:0000256" key="7">
    <source>
        <dbReference type="RuleBase" id="RU363032"/>
    </source>
</evidence>
<dbReference type="SUPFAM" id="SSF161098">
    <property type="entry name" value="MetI-like"/>
    <property type="match status" value="1"/>
</dbReference>
<feature type="transmembrane region" description="Helical" evidence="7">
    <location>
        <begin position="234"/>
        <end position="260"/>
    </location>
</feature>
<comment type="subcellular location">
    <subcellularLocation>
        <location evidence="1 7">Cell membrane</location>
        <topology evidence="1 7">Multi-pass membrane protein</topology>
    </subcellularLocation>
</comment>